<dbReference type="InterPro" id="IPR006601">
    <property type="entry name" value="Uncharacterised_DM11_DROME"/>
</dbReference>
<dbReference type="Proteomes" id="UP000078200">
    <property type="component" value="Unassembled WGS sequence"/>
</dbReference>
<dbReference type="VEuPathDB" id="VectorBase:GAUT046134"/>
<dbReference type="EnsemblMetazoa" id="GAUT046134-RA">
    <property type="protein sequence ID" value="GAUT046134-PA"/>
    <property type="gene ID" value="GAUT046134"/>
</dbReference>
<dbReference type="AlphaFoldDB" id="A0A1A9VSM8"/>
<evidence type="ECO:0000313" key="1">
    <source>
        <dbReference type="EnsemblMetazoa" id="GAUT046134-PA"/>
    </source>
</evidence>
<keyword evidence="2" id="KW-1185">Reference proteome</keyword>
<organism evidence="1 2">
    <name type="scientific">Glossina austeni</name>
    <name type="common">Savannah tsetse fly</name>
    <dbReference type="NCBI Taxonomy" id="7395"/>
    <lineage>
        <taxon>Eukaryota</taxon>
        <taxon>Metazoa</taxon>
        <taxon>Ecdysozoa</taxon>
        <taxon>Arthropoda</taxon>
        <taxon>Hexapoda</taxon>
        <taxon>Insecta</taxon>
        <taxon>Pterygota</taxon>
        <taxon>Neoptera</taxon>
        <taxon>Endopterygota</taxon>
        <taxon>Diptera</taxon>
        <taxon>Brachycera</taxon>
        <taxon>Muscomorpha</taxon>
        <taxon>Hippoboscoidea</taxon>
        <taxon>Glossinidae</taxon>
        <taxon>Glossina</taxon>
    </lineage>
</organism>
<proteinExistence type="predicted"/>
<reference evidence="1" key="1">
    <citation type="submission" date="2020-05" db="UniProtKB">
        <authorList>
            <consortium name="EnsemblMetazoa"/>
        </authorList>
    </citation>
    <scope>IDENTIFICATION</scope>
    <source>
        <strain evidence="1">TTRI</strain>
    </source>
</reference>
<protein>
    <submittedName>
        <fullName evidence="1">Uncharacterized protein</fullName>
    </submittedName>
</protein>
<accession>A0A1A9VSM8</accession>
<evidence type="ECO:0000313" key="2">
    <source>
        <dbReference type="Proteomes" id="UP000078200"/>
    </source>
</evidence>
<dbReference type="SMART" id="SM00675">
    <property type="entry name" value="DM11"/>
    <property type="match status" value="1"/>
</dbReference>
<sequence length="167" mass="19522">MLTTNLLQFRKSTQDSFDIEDTAMHSELKKFVRGTWQPTMFSILITDLCEQMKDTMSIVYDVWAKHIISEDIQCLAKGRKYDHEPFSLIVDYNVRGINMEGRYKIVNFFRAYDKKNREKPNGVCVEAPEYEDSMAANSSKSMRAASKQYVIEILLWSSPQHLFCNNR</sequence>
<name>A0A1A9VSM8_GLOAU</name>